<dbReference type="AlphaFoldDB" id="A0A975BHU6"/>
<reference evidence="1" key="1">
    <citation type="journal article" date="2021" name="Microb. Physiol.">
        <title>Proteogenomic Insights into the Physiology of Marine, Sulfate-Reducing, Filamentous Desulfonema limicola and Desulfonema magnum.</title>
        <authorList>
            <person name="Schnaars V."/>
            <person name="Wohlbrand L."/>
            <person name="Scheve S."/>
            <person name="Hinrichs C."/>
            <person name="Reinhardt R."/>
            <person name="Rabus R."/>
        </authorList>
    </citation>
    <scope>NUCLEOTIDE SEQUENCE</scope>
    <source>
        <strain evidence="1">4be13</strain>
    </source>
</reference>
<dbReference type="KEGG" id="dmm:dnm_017400"/>
<dbReference type="EMBL" id="CP061800">
    <property type="protein sequence ID" value="QTA85726.1"/>
    <property type="molecule type" value="Genomic_DNA"/>
</dbReference>
<name>A0A975BHU6_9BACT</name>
<proteinExistence type="predicted"/>
<dbReference type="Proteomes" id="UP000663722">
    <property type="component" value="Chromosome"/>
</dbReference>
<accession>A0A975BHU6</accession>
<sequence length="40" mass="5147">MKKKLKQMKKWKQMRIKYQHKIFCIFPIKMRMYKNLCPDI</sequence>
<organism evidence="1 2">
    <name type="scientific">Desulfonema magnum</name>
    <dbReference type="NCBI Taxonomy" id="45655"/>
    <lineage>
        <taxon>Bacteria</taxon>
        <taxon>Pseudomonadati</taxon>
        <taxon>Thermodesulfobacteriota</taxon>
        <taxon>Desulfobacteria</taxon>
        <taxon>Desulfobacterales</taxon>
        <taxon>Desulfococcaceae</taxon>
        <taxon>Desulfonema</taxon>
    </lineage>
</organism>
<evidence type="ECO:0000313" key="2">
    <source>
        <dbReference type="Proteomes" id="UP000663722"/>
    </source>
</evidence>
<evidence type="ECO:0000313" key="1">
    <source>
        <dbReference type="EMBL" id="QTA85726.1"/>
    </source>
</evidence>
<gene>
    <name evidence="1" type="ORF">dnm_017400</name>
</gene>
<keyword evidence="2" id="KW-1185">Reference proteome</keyword>
<protein>
    <submittedName>
        <fullName evidence="1">Uncharacterized protein</fullName>
    </submittedName>
</protein>